<keyword evidence="5" id="KW-1185">Reference proteome</keyword>
<dbReference type="InterPro" id="IPR020103">
    <property type="entry name" value="PsdUridine_synth_cat_dom_sf"/>
</dbReference>
<dbReference type="Proteomes" id="UP001530293">
    <property type="component" value="Unassembled WGS sequence"/>
</dbReference>
<dbReference type="GO" id="GO:0009982">
    <property type="term" value="F:pseudouridine synthase activity"/>
    <property type="evidence" value="ECO:0007669"/>
    <property type="project" value="UniProtKB-ARBA"/>
</dbReference>
<name>A0ABD3M9J6_9STRA</name>
<gene>
    <name evidence="4" type="ORF">ACHAWU_008005</name>
</gene>
<sequence>MTRSSLFSTTEEEKCKLDQDIIDQNDDEFDNDNQKMQDDDDVDDDEDGELSDSLPTTDDGDDNTSTTNLPKGIPESFCIIDHRRIPKTGFTNLQLESAFSAENIARLKLTTDDVTVPVALLLLFPEQFATYTKARKESRRNKILVSRGSPSEKECGVPHFDRRNLFIGKVADRVHPGDTIAIQTRMTHNYSECRNHDSAPPFELPVVYEDDHFAIVNKPEGIVVFSHKNGGYGRNSVKACLPWVITPPKAGLVSVMRRPCPVHRIDRGTSGLLVCAKTKPAMAALAGMFRDRKVKKTYTAVVNGDIQESNDKSITPNDAKRLGACIDTGGHTNDSASWQLIDDDIEGQSAVTIWRTLRKMPLENARNNTVSVVELKPMTGRFHQLRRHMAWVTNCPLLGDKSYDGGGLAIQLRDNGFYLCSNRVSLEHPFYNTPQGKSEWAAMRETMLGEKECGNVKVTEEEDGSVWIHCKIDLPAKFHNFCASAT</sequence>
<comment type="caution">
    <text evidence="4">The sequence shown here is derived from an EMBL/GenBank/DDBJ whole genome shotgun (WGS) entry which is preliminary data.</text>
</comment>
<dbReference type="AlphaFoldDB" id="A0ABD3M9J6"/>
<dbReference type="CDD" id="cd02869">
    <property type="entry name" value="PseudoU_synth_RluA_like"/>
    <property type="match status" value="1"/>
</dbReference>
<organism evidence="4 5">
    <name type="scientific">Discostella pseudostelligera</name>
    <dbReference type="NCBI Taxonomy" id="259834"/>
    <lineage>
        <taxon>Eukaryota</taxon>
        <taxon>Sar</taxon>
        <taxon>Stramenopiles</taxon>
        <taxon>Ochrophyta</taxon>
        <taxon>Bacillariophyta</taxon>
        <taxon>Coscinodiscophyceae</taxon>
        <taxon>Thalassiosirophycidae</taxon>
        <taxon>Stephanodiscales</taxon>
        <taxon>Stephanodiscaceae</taxon>
        <taxon>Discostella</taxon>
    </lineage>
</organism>
<dbReference type="PANTHER" id="PTHR21600">
    <property type="entry name" value="MITOCHONDRIAL RNA PSEUDOURIDINE SYNTHASE"/>
    <property type="match status" value="1"/>
</dbReference>
<evidence type="ECO:0000256" key="1">
    <source>
        <dbReference type="ARBA" id="ARBA00010876"/>
    </source>
</evidence>
<reference evidence="4 5" key="1">
    <citation type="submission" date="2024-10" db="EMBL/GenBank/DDBJ databases">
        <title>Updated reference genomes for cyclostephanoid diatoms.</title>
        <authorList>
            <person name="Roberts W.R."/>
            <person name="Alverson A.J."/>
        </authorList>
    </citation>
    <scope>NUCLEOTIDE SEQUENCE [LARGE SCALE GENOMIC DNA]</scope>
    <source>
        <strain evidence="4 5">AJA232-27</strain>
    </source>
</reference>
<feature type="compositionally biased region" description="Low complexity" evidence="2">
    <location>
        <begin position="51"/>
        <end position="68"/>
    </location>
</feature>
<dbReference type="Gene3D" id="3.30.2350.10">
    <property type="entry name" value="Pseudouridine synthase"/>
    <property type="match status" value="1"/>
</dbReference>
<dbReference type="InterPro" id="IPR006145">
    <property type="entry name" value="PsdUridine_synth_RsuA/RluA"/>
</dbReference>
<evidence type="ECO:0000256" key="2">
    <source>
        <dbReference type="SAM" id="MobiDB-lite"/>
    </source>
</evidence>
<feature type="domain" description="Pseudouridine synthase RsuA/RluA-like" evidence="3">
    <location>
        <begin position="212"/>
        <end position="390"/>
    </location>
</feature>
<dbReference type="PROSITE" id="PS01129">
    <property type="entry name" value="PSI_RLU"/>
    <property type="match status" value="1"/>
</dbReference>
<dbReference type="SUPFAM" id="SSF55120">
    <property type="entry name" value="Pseudouridine synthase"/>
    <property type="match status" value="1"/>
</dbReference>
<accession>A0ABD3M9J6</accession>
<dbReference type="InterPro" id="IPR006224">
    <property type="entry name" value="PsdUridine_synth_RluA-like_CS"/>
</dbReference>
<evidence type="ECO:0000259" key="3">
    <source>
        <dbReference type="Pfam" id="PF00849"/>
    </source>
</evidence>
<evidence type="ECO:0000313" key="5">
    <source>
        <dbReference type="Proteomes" id="UP001530293"/>
    </source>
</evidence>
<feature type="compositionally biased region" description="Acidic residues" evidence="2">
    <location>
        <begin position="38"/>
        <end position="50"/>
    </location>
</feature>
<dbReference type="PANTHER" id="PTHR21600:SF87">
    <property type="entry name" value="RNA PSEUDOURIDYLATE SYNTHASE DOMAIN-CONTAINING PROTEIN 1"/>
    <property type="match status" value="1"/>
</dbReference>
<evidence type="ECO:0000313" key="4">
    <source>
        <dbReference type="EMBL" id="KAL3757200.1"/>
    </source>
</evidence>
<proteinExistence type="inferred from homology"/>
<feature type="region of interest" description="Disordered" evidence="2">
    <location>
        <begin position="1"/>
        <end position="71"/>
    </location>
</feature>
<comment type="similarity">
    <text evidence="1">Belongs to the pseudouridine synthase RluA family.</text>
</comment>
<dbReference type="EMBL" id="JALLBG020000271">
    <property type="protein sequence ID" value="KAL3757200.1"/>
    <property type="molecule type" value="Genomic_DNA"/>
</dbReference>
<feature type="compositionally biased region" description="Acidic residues" evidence="2">
    <location>
        <begin position="20"/>
        <end position="31"/>
    </location>
</feature>
<protein>
    <recommendedName>
        <fullName evidence="3">Pseudouridine synthase RsuA/RluA-like domain-containing protein</fullName>
    </recommendedName>
</protein>
<dbReference type="Pfam" id="PF00849">
    <property type="entry name" value="PseudoU_synth_2"/>
    <property type="match status" value="1"/>
</dbReference>
<dbReference type="InterPro" id="IPR050188">
    <property type="entry name" value="RluA_PseudoU_synthase"/>
</dbReference>